<dbReference type="InterPro" id="IPR016215">
    <property type="entry name" value="NTA_MOA"/>
</dbReference>
<reference evidence="8 9" key="1">
    <citation type="submission" date="2020-07" db="EMBL/GenBank/DDBJ databases">
        <title>Sequencing the genomes of 1000 actinobacteria strains.</title>
        <authorList>
            <person name="Klenk H.-P."/>
        </authorList>
    </citation>
    <scope>NUCLEOTIDE SEQUENCE [LARGE SCALE GENOMIC DNA]</scope>
    <source>
        <strain evidence="8 9">DSM 44442</strain>
    </source>
</reference>
<dbReference type="SUPFAM" id="SSF51679">
    <property type="entry name" value="Bacterial luciferase-like"/>
    <property type="match status" value="1"/>
</dbReference>
<dbReference type="InterPro" id="IPR036661">
    <property type="entry name" value="Luciferase-like_sf"/>
</dbReference>
<organism evidence="8 9">
    <name type="scientific">Nocardiopsis aegyptia</name>
    <dbReference type="NCBI Taxonomy" id="220378"/>
    <lineage>
        <taxon>Bacteria</taxon>
        <taxon>Bacillati</taxon>
        <taxon>Actinomycetota</taxon>
        <taxon>Actinomycetes</taxon>
        <taxon>Streptosporangiales</taxon>
        <taxon>Nocardiopsidaceae</taxon>
        <taxon>Nocardiopsis</taxon>
    </lineage>
</organism>
<sequence>MNRMKLAFDLSFTHTEGGWSAPGSWVGAAYPDVRMFTELAIAAERGGIDMLFFGDGTGIPDTWESSMDAAVRHGVQWPRQDMSPFVAAMAQATSRIGFGLTYSSTYMHPFYVARLLNSLDHVTAGRIAFNVVASGRLADAANYGHDGLMDHDSRYERMEEFVEVCRRLWDSVEPGAIVADRETGVFADPSKVHRVDHDGTHFRVAGPLPAVPSPQGRPVLVQAGASPRGIAASAAFADVVFGLGGHLPSQVSHRARLDEALVAAGRAPEDVGILWAIQVVLGETEAEARAKKERMTGSLPPEAVGAYLSYNHGFDFSTLPERFALAEVAEAITEAQATQAGFLQRLIAQRGEDAEMERREFFEEGWRFATGYDQTIAGTPATVADELEKQFAATGSRGGFMVCNPMSMPSSLLDVVHLLVPELRRRGAVGDGYAGTTLRENLLGA</sequence>
<evidence type="ECO:0000256" key="2">
    <source>
        <dbReference type="ARBA" id="ARBA00022643"/>
    </source>
</evidence>
<feature type="binding site" evidence="6">
    <location>
        <position position="151"/>
    </location>
    <ligand>
        <name>FMN</name>
        <dbReference type="ChEBI" id="CHEBI:58210"/>
    </ligand>
</feature>
<feature type="binding site" evidence="6">
    <location>
        <position position="155"/>
    </location>
    <ligand>
        <name>FMN</name>
        <dbReference type="ChEBI" id="CHEBI:58210"/>
    </ligand>
</feature>
<keyword evidence="3" id="KW-0560">Oxidoreductase</keyword>
<dbReference type="Proteomes" id="UP000572051">
    <property type="component" value="Unassembled WGS sequence"/>
</dbReference>
<feature type="binding site" evidence="6">
    <location>
        <position position="226"/>
    </location>
    <ligand>
        <name>FMN</name>
        <dbReference type="ChEBI" id="CHEBI:58210"/>
    </ligand>
</feature>
<dbReference type="PANTHER" id="PTHR30011">
    <property type="entry name" value="ALKANESULFONATE MONOOXYGENASE-RELATED"/>
    <property type="match status" value="1"/>
</dbReference>
<keyword evidence="9" id="KW-1185">Reference proteome</keyword>
<dbReference type="Gene3D" id="3.20.20.30">
    <property type="entry name" value="Luciferase-like domain"/>
    <property type="match status" value="1"/>
</dbReference>
<comment type="caution">
    <text evidence="8">The sequence shown here is derived from an EMBL/GenBank/DDBJ whole genome shotgun (WGS) entry which is preliminary data.</text>
</comment>
<dbReference type="AlphaFoldDB" id="A0A7Z0EMF6"/>
<evidence type="ECO:0000256" key="4">
    <source>
        <dbReference type="ARBA" id="ARBA00023033"/>
    </source>
</evidence>
<gene>
    <name evidence="8" type="ORF">HNR10_002703</name>
</gene>
<dbReference type="PIRSF" id="PIRSF000337">
    <property type="entry name" value="NTA_MOA"/>
    <property type="match status" value="1"/>
</dbReference>
<dbReference type="InterPro" id="IPR011251">
    <property type="entry name" value="Luciferase-like_dom"/>
</dbReference>
<evidence type="ECO:0000313" key="8">
    <source>
        <dbReference type="EMBL" id="NYJ34822.1"/>
    </source>
</evidence>
<feature type="binding site" evidence="6">
    <location>
        <position position="101"/>
    </location>
    <ligand>
        <name>FMN</name>
        <dbReference type="ChEBI" id="CHEBI:58210"/>
    </ligand>
</feature>
<feature type="binding site" evidence="6">
    <location>
        <position position="55"/>
    </location>
    <ligand>
        <name>FMN</name>
        <dbReference type="ChEBI" id="CHEBI:58210"/>
    </ligand>
</feature>
<evidence type="ECO:0000259" key="7">
    <source>
        <dbReference type="Pfam" id="PF00296"/>
    </source>
</evidence>
<dbReference type="PANTHER" id="PTHR30011:SF16">
    <property type="entry name" value="C2H2 FINGER DOMAIN TRANSCRIPTION FACTOR (EUROFUNG)-RELATED"/>
    <property type="match status" value="1"/>
</dbReference>
<feature type="domain" description="Luciferase-like" evidence="7">
    <location>
        <begin position="24"/>
        <end position="395"/>
    </location>
</feature>
<comment type="similarity">
    <text evidence="5">Belongs to the NtaA/SnaA/DszA monooxygenase family.</text>
</comment>
<evidence type="ECO:0000256" key="3">
    <source>
        <dbReference type="ARBA" id="ARBA00023002"/>
    </source>
</evidence>
<name>A0A7Z0EMF6_9ACTN</name>
<proteinExistence type="inferred from homology"/>
<dbReference type="InterPro" id="IPR051260">
    <property type="entry name" value="Diverse_substr_monoxygenases"/>
</dbReference>
<evidence type="ECO:0000256" key="1">
    <source>
        <dbReference type="ARBA" id="ARBA00022630"/>
    </source>
</evidence>
<dbReference type="Pfam" id="PF00296">
    <property type="entry name" value="Bac_luciferase"/>
    <property type="match status" value="1"/>
</dbReference>
<dbReference type="GO" id="GO:0016705">
    <property type="term" value="F:oxidoreductase activity, acting on paired donors, with incorporation or reduction of molecular oxygen"/>
    <property type="evidence" value="ECO:0007669"/>
    <property type="project" value="InterPro"/>
</dbReference>
<dbReference type="GO" id="GO:0004497">
    <property type="term" value="F:monooxygenase activity"/>
    <property type="evidence" value="ECO:0007669"/>
    <property type="project" value="UniProtKB-KW"/>
</dbReference>
<keyword evidence="4 8" id="KW-0503">Monooxygenase</keyword>
<accession>A0A7Z0EMF6</accession>
<keyword evidence="1 6" id="KW-0285">Flavoprotein</keyword>
<keyword evidence="2 6" id="KW-0288">FMN</keyword>
<dbReference type="EMBL" id="JACCFS010000001">
    <property type="protein sequence ID" value="NYJ34822.1"/>
    <property type="molecule type" value="Genomic_DNA"/>
</dbReference>
<evidence type="ECO:0000256" key="6">
    <source>
        <dbReference type="PIRSR" id="PIRSR000337-1"/>
    </source>
</evidence>
<dbReference type="NCBIfam" id="TIGR03860">
    <property type="entry name" value="FMN_nitrolo"/>
    <property type="match status" value="1"/>
</dbReference>
<evidence type="ECO:0000313" key="9">
    <source>
        <dbReference type="Proteomes" id="UP000572051"/>
    </source>
</evidence>
<evidence type="ECO:0000256" key="5">
    <source>
        <dbReference type="ARBA" id="ARBA00033748"/>
    </source>
</evidence>
<protein>
    <submittedName>
        <fullName evidence="8">FMN-dependent oxidoreductase (Nitrilotriacetate monooxygenase family)</fullName>
    </submittedName>
</protein>